<dbReference type="EMBL" id="GBXM01067151">
    <property type="protein sequence ID" value="JAH41426.1"/>
    <property type="molecule type" value="Transcribed_RNA"/>
</dbReference>
<organism evidence="1">
    <name type="scientific">Anguilla anguilla</name>
    <name type="common">European freshwater eel</name>
    <name type="synonym">Muraena anguilla</name>
    <dbReference type="NCBI Taxonomy" id="7936"/>
    <lineage>
        <taxon>Eukaryota</taxon>
        <taxon>Metazoa</taxon>
        <taxon>Chordata</taxon>
        <taxon>Craniata</taxon>
        <taxon>Vertebrata</taxon>
        <taxon>Euteleostomi</taxon>
        <taxon>Actinopterygii</taxon>
        <taxon>Neopterygii</taxon>
        <taxon>Teleostei</taxon>
        <taxon>Anguilliformes</taxon>
        <taxon>Anguillidae</taxon>
        <taxon>Anguilla</taxon>
    </lineage>
</organism>
<protein>
    <submittedName>
        <fullName evidence="1">Uncharacterized protein</fullName>
    </submittedName>
</protein>
<sequence length="73" mass="8253">MYPYVTKITSSTAEIYITLHSFSVRSYLTAYSVREHKHSYPSTVLPAGSWSGLQGSLSLSQHVLGNRQEYTLR</sequence>
<reference evidence="1" key="2">
    <citation type="journal article" date="2015" name="Fish Shellfish Immunol.">
        <title>Early steps in the European eel (Anguilla anguilla)-Vibrio vulnificus interaction in the gills: Role of the RtxA13 toxin.</title>
        <authorList>
            <person name="Callol A."/>
            <person name="Pajuelo D."/>
            <person name="Ebbesson L."/>
            <person name="Teles M."/>
            <person name="MacKenzie S."/>
            <person name="Amaro C."/>
        </authorList>
    </citation>
    <scope>NUCLEOTIDE SEQUENCE</scope>
</reference>
<dbReference type="AlphaFoldDB" id="A0A0E9SJE7"/>
<evidence type="ECO:0000313" key="1">
    <source>
        <dbReference type="EMBL" id="JAH41426.1"/>
    </source>
</evidence>
<reference evidence="1" key="1">
    <citation type="submission" date="2014-11" db="EMBL/GenBank/DDBJ databases">
        <authorList>
            <person name="Amaro Gonzalez C."/>
        </authorList>
    </citation>
    <scope>NUCLEOTIDE SEQUENCE</scope>
</reference>
<proteinExistence type="predicted"/>
<accession>A0A0E9SJE7</accession>
<name>A0A0E9SJE7_ANGAN</name>